<dbReference type="InterPro" id="IPR013783">
    <property type="entry name" value="Ig-like_fold"/>
</dbReference>
<dbReference type="eggNOG" id="COG4932">
    <property type="taxonomic scope" value="Bacteria"/>
</dbReference>
<dbReference type="InterPro" id="IPR041033">
    <property type="entry name" value="SpaA_PFL_dom_1"/>
</dbReference>
<dbReference type="STRING" id="879305.HMPREF9290_0335"/>
<dbReference type="EMBL" id="AEXM01000035">
    <property type="protein sequence ID" value="EGC81361.1"/>
    <property type="molecule type" value="Genomic_DNA"/>
</dbReference>
<protein>
    <submittedName>
        <fullName evidence="7">Cna protein B-type domain protein</fullName>
    </submittedName>
</protein>
<dbReference type="PANTHER" id="PTHR36108:SF13">
    <property type="entry name" value="COLOSSIN-B-RELATED"/>
    <property type="match status" value="1"/>
</dbReference>
<dbReference type="Gene3D" id="2.60.40.10">
    <property type="entry name" value="Immunoglobulins"/>
    <property type="match status" value="3"/>
</dbReference>
<comment type="caution">
    <text evidence="7">The sequence shown here is derived from an EMBL/GenBank/DDBJ whole genome shotgun (WGS) entry which is preliminary data.</text>
</comment>
<name>F0GXU0_9FIRM</name>
<keyword evidence="5" id="KW-0812">Transmembrane</keyword>
<keyword evidence="2" id="KW-0964">Secreted</keyword>
<proteinExistence type="inferred from homology"/>
<dbReference type="PATRIC" id="fig|879305.3.peg.1622"/>
<evidence type="ECO:0000313" key="7">
    <source>
        <dbReference type="EMBL" id="EGC81361.1"/>
    </source>
</evidence>
<dbReference type="SUPFAM" id="SSF49478">
    <property type="entry name" value="Cna protein B-type domain"/>
    <property type="match status" value="1"/>
</dbReference>
<gene>
    <name evidence="7" type="ORF">HMPREF9290_0335</name>
</gene>
<feature type="domain" description="SpaA-like prealbumin fold" evidence="6">
    <location>
        <begin position="447"/>
        <end position="533"/>
    </location>
</feature>
<evidence type="ECO:0000256" key="1">
    <source>
        <dbReference type="ARBA" id="ARBA00007257"/>
    </source>
</evidence>
<evidence type="ECO:0000256" key="3">
    <source>
        <dbReference type="ARBA" id="ARBA00022729"/>
    </source>
</evidence>
<keyword evidence="5" id="KW-0472">Membrane</keyword>
<sequence length="604" mass="67931">MKKEHRSRIVAFLLPILMIFQIMAMPFLSAAAGENDEAKTEKYTIRLLIDILEKTGESSKRTVKMWKLSKDQLKKDDLLETAKHFDGMEDSKIDEELNSKGILSEESKLDENSEKELIEIPVENKKGEESYYLIKESNESLDMMKEKIASGKSKKLVTNVVKLPNDNIKDGILSINTKNEMEVPTTNISLVKTDSKNKEIRLDKVGFRLYRKAKEEEKEDQLVSVEGELGVYKYKASEEEITEDQVPVLKTNTDGKIEVSDLPTGETYYFKEVEPVGEYNNDKNKNKISEDFKVGETSEIVVENDRIPFVKKVDQNGQALAGAKFEVYNKDGKKLSFKKDTDKFNYGYTYLEDSEDAESTGEKITELVSDEEGNIFISGMPEGEGYYFLETEAPEGYQKSNDKFEFNVDENHIIYQTTKDKDGNDIKTPGYITVENIKPDEKIEKGGFKFLKVDISDTSKKLKGAKFKVTKKVGDKYVDVERDGKKYIVESDKNGAFEVKDLELGTYYLKETTAPSGYVVNSSPIEIEITGSSYAESPTVVTNSKGDVPVTPTTPGGSTSTRGPKGPLVKTGDIRILVFFAAGLLLILGGYKMVRSQDKKVNRA</sequence>
<feature type="domain" description="SpaA-like prealbumin fold" evidence="6">
    <location>
        <begin position="310"/>
        <end position="420"/>
    </location>
</feature>
<dbReference type="RefSeq" id="WP_004835710.1">
    <property type="nucleotide sequence ID" value="NZ_AEXM01000035.1"/>
</dbReference>
<keyword evidence="8" id="KW-1185">Reference proteome</keyword>
<dbReference type="Pfam" id="PF17802">
    <property type="entry name" value="SpaA"/>
    <property type="match status" value="2"/>
</dbReference>
<dbReference type="AlphaFoldDB" id="F0GXU0"/>
<evidence type="ECO:0000256" key="4">
    <source>
        <dbReference type="SAM" id="MobiDB-lite"/>
    </source>
</evidence>
<organism evidence="7 8">
    <name type="scientific">Anaerococcus prevotii ACS-065-V-Col13</name>
    <dbReference type="NCBI Taxonomy" id="879305"/>
    <lineage>
        <taxon>Bacteria</taxon>
        <taxon>Bacillati</taxon>
        <taxon>Bacillota</taxon>
        <taxon>Tissierellia</taxon>
        <taxon>Tissierellales</taxon>
        <taxon>Peptoniphilaceae</taxon>
        <taxon>Anaerococcus</taxon>
    </lineage>
</organism>
<keyword evidence="3" id="KW-0732">Signal</keyword>
<feature type="compositionally biased region" description="Low complexity" evidence="4">
    <location>
        <begin position="545"/>
        <end position="566"/>
    </location>
</feature>
<dbReference type="Proteomes" id="UP000005286">
    <property type="component" value="Unassembled WGS sequence"/>
</dbReference>
<evidence type="ECO:0000259" key="6">
    <source>
        <dbReference type="Pfam" id="PF17802"/>
    </source>
</evidence>
<accession>F0GXU0</accession>
<comment type="similarity">
    <text evidence="1">Belongs to the serine-aspartate repeat-containing protein (SDr) family.</text>
</comment>
<dbReference type="PANTHER" id="PTHR36108">
    <property type="entry name" value="COLOSSIN-B-RELATED"/>
    <property type="match status" value="1"/>
</dbReference>
<keyword evidence="5" id="KW-1133">Transmembrane helix</keyword>
<evidence type="ECO:0000256" key="2">
    <source>
        <dbReference type="ARBA" id="ARBA00022525"/>
    </source>
</evidence>
<reference evidence="7 8" key="1">
    <citation type="submission" date="2011-01" db="EMBL/GenBank/DDBJ databases">
        <authorList>
            <person name="Durkin A.S."/>
            <person name="Madupu R."/>
            <person name="Torralba M."/>
            <person name="Gillis M."/>
            <person name="Methe B."/>
            <person name="Sutton G."/>
            <person name="Nelson K.E."/>
        </authorList>
    </citation>
    <scope>NUCLEOTIDE SEQUENCE [LARGE SCALE GENOMIC DNA]</scope>
    <source>
        <strain evidence="7 8">ACS-065-V-Col13</strain>
    </source>
</reference>
<evidence type="ECO:0000313" key="8">
    <source>
        <dbReference type="Proteomes" id="UP000005286"/>
    </source>
</evidence>
<evidence type="ECO:0000256" key="5">
    <source>
        <dbReference type="SAM" id="Phobius"/>
    </source>
</evidence>
<feature type="region of interest" description="Disordered" evidence="4">
    <location>
        <begin position="540"/>
        <end position="566"/>
    </location>
</feature>
<feature type="transmembrane region" description="Helical" evidence="5">
    <location>
        <begin position="574"/>
        <end position="594"/>
    </location>
</feature>